<dbReference type="GO" id="GO:0000272">
    <property type="term" value="P:polysaccharide catabolic process"/>
    <property type="evidence" value="ECO:0007669"/>
    <property type="project" value="UniProtKB-KW"/>
</dbReference>
<dbReference type="AlphaFoldDB" id="A0A7W7DC94"/>
<dbReference type="SUPFAM" id="SSF63825">
    <property type="entry name" value="YWTD domain"/>
    <property type="match status" value="1"/>
</dbReference>
<evidence type="ECO:0000256" key="3">
    <source>
        <dbReference type="SAM" id="MobiDB-lite"/>
    </source>
</evidence>
<evidence type="ECO:0000256" key="2">
    <source>
        <dbReference type="ARBA" id="ARBA00023326"/>
    </source>
</evidence>
<feature type="compositionally biased region" description="Basic and acidic residues" evidence="3">
    <location>
        <begin position="360"/>
        <end position="372"/>
    </location>
</feature>
<keyword evidence="2" id="KW-0119">Carbohydrate metabolism</keyword>
<evidence type="ECO:0000313" key="6">
    <source>
        <dbReference type="Proteomes" id="UP000542210"/>
    </source>
</evidence>
<dbReference type="InterPro" id="IPR003961">
    <property type="entry name" value="FN3_dom"/>
</dbReference>
<keyword evidence="6" id="KW-1185">Reference proteome</keyword>
<feature type="region of interest" description="Disordered" evidence="3">
    <location>
        <begin position="350"/>
        <end position="463"/>
    </location>
</feature>
<name>A0A7W7DC94_9ACTN</name>
<dbReference type="InterPro" id="IPR036116">
    <property type="entry name" value="FN3_sf"/>
</dbReference>
<evidence type="ECO:0000313" key="5">
    <source>
        <dbReference type="EMBL" id="MBB4703026.1"/>
    </source>
</evidence>
<dbReference type="SUPFAM" id="SSF49265">
    <property type="entry name" value="Fibronectin type III"/>
    <property type="match status" value="1"/>
</dbReference>
<feature type="domain" description="Fibronectin type-III" evidence="4">
    <location>
        <begin position="537"/>
        <end position="620"/>
    </location>
</feature>
<gene>
    <name evidence="5" type="ORF">BJ982_004570</name>
</gene>
<proteinExistence type="predicted"/>
<sequence>MKIALPRGDRRTAVIAAVAVGALGVGAAIVGVGVSSASPRLADVGAWLWSSARGSVVHANGLSGQVDGRIDDVARPGRDLDVVQHGATVLLVDRAAGVVSRVEPSRLTVVRTRDFRAARIQIVVAGDAAYAVDPEGTVQRIDPATLGPVGAPVALPGPLGRAAADGGGTLWVPVPETGRVVPIRDGVKGTEVPVGAPGDPLALTVAGGLPVVVDARAARAVTIRADGTRTRFTLPDAVTAAGRGGVLSPATTEGSTVPILVPGRDGLLLLLDSASGQIAQTKLSQAVADPAALGVPQVLGTRAYIPDSGAGRLIVWDWAANGFAAPVQVTTRYGDLQVFVRDGLLWANDGAGDGAVVVDPEGRARRVRKDEPDVPGPTRTPWTEPTPSAGPTGDGASAPSDPTGSPPPRTGPLSAEPTRTRDAVPPEASPTPTRDGESSPQQSGAPGAVSVRSGPGRIDVAFSPSVGGEVRRYTLAVSPAGGEVTPAAVAGEGPFRFTVAGGDCAKEYTVVVVAQWKGGEARSAPSGAARPCVAPAAPANFQAKARNRGADLSWSAPENAGGADVTYSLSGAASKNGITGTSFGVEGLKNARKHEFTLKARNSAGEGQATASATADLAYPRHAYENAGNRQSDTPVRPGPGKDGEIGRIPKGRHRPLTVICQLKGASVAEAESGETSDVWNRIEWNGGVGYLSDTLMKTPRGAFPAAPLFQCDD</sequence>
<accession>A0A7W7DC94</accession>
<organism evidence="5 6">
    <name type="scientific">Sphaerisporangium siamense</name>
    <dbReference type="NCBI Taxonomy" id="795645"/>
    <lineage>
        <taxon>Bacteria</taxon>
        <taxon>Bacillati</taxon>
        <taxon>Actinomycetota</taxon>
        <taxon>Actinomycetes</taxon>
        <taxon>Streptosporangiales</taxon>
        <taxon>Streptosporangiaceae</taxon>
        <taxon>Sphaerisporangium</taxon>
    </lineage>
</organism>
<keyword evidence="1" id="KW-0378">Hydrolase</keyword>
<comment type="caution">
    <text evidence="5">The sequence shown here is derived from an EMBL/GenBank/DDBJ whole genome shotgun (WGS) entry which is preliminary data.</text>
</comment>
<evidence type="ECO:0000259" key="4">
    <source>
        <dbReference type="PROSITE" id="PS50853"/>
    </source>
</evidence>
<keyword evidence="1" id="KW-0326">Glycosidase</keyword>
<dbReference type="Gene3D" id="2.60.40.10">
    <property type="entry name" value="Immunoglobulins"/>
    <property type="match status" value="1"/>
</dbReference>
<reference evidence="5 6" key="1">
    <citation type="submission" date="2020-08" db="EMBL/GenBank/DDBJ databases">
        <title>Sequencing the genomes of 1000 actinobacteria strains.</title>
        <authorList>
            <person name="Klenk H.-P."/>
        </authorList>
    </citation>
    <scope>NUCLEOTIDE SEQUENCE [LARGE SCALE GENOMIC DNA]</scope>
    <source>
        <strain evidence="5 6">DSM 45784</strain>
    </source>
</reference>
<dbReference type="Proteomes" id="UP000542210">
    <property type="component" value="Unassembled WGS sequence"/>
</dbReference>
<feature type="region of interest" description="Disordered" evidence="3">
    <location>
        <begin position="624"/>
        <end position="651"/>
    </location>
</feature>
<dbReference type="RefSeq" id="WP_184883194.1">
    <property type="nucleotide sequence ID" value="NZ_BOOV01000005.1"/>
</dbReference>
<dbReference type="CDD" id="cd00063">
    <property type="entry name" value="FN3"/>
    <property type="match status" value="1"/>
</dbReference>
<dbReference type="EMBL" id="JACHND010000001">
    <property type="protein sequence ID" value="MBB4703026.1"/>
    <property type="molecule type" value="Genomic_DNA"/>
</dbReference>
<dbReference type="InterPro" id="IPR013783">
    <property type="entry name" value="Ig-like_fold"/>
</dbReference>
<evidence type="ECO:0000256" key="1">
    <source>
        <dbReference type="ARBA" id="ARBA00023295"/>
    </source>
</evidence>
<dbReference type="GO" id="GO:0016798">
    <property type="term" value="F:hydrolase activity, acting on glycosyl bonds"/>
    <property type="evidence" value="ECO:0007669"/>
    <property type="project" value="UniProtKB-KW"/>
</dbReference>
<dbReference type="PROSITE" id="PS50853">
    <property type="entry name" value="FN3"/>
    <property type="match status" value="1"/>
</dbReference>
<dbReference type="SMART" id="SM00060">
    <property type="entry name" value="FN3"/>
    <property type="match status" value="2"/>
</dbReference>
<keyword evidence="2" id="KW-0624">Polysaccharide degradation</keyword>
<protein>
    <recommendedName>
        <fullName evidence="4">Fibronectin type-III domain-containing protein</fullName>
    </recommendedName>
</protein>